<evidence type="ECO:0000256" key="1">
    <source>
        <dbReference type="SAM" id="MobiDB-lite"/>
    </source>
</evidence>
<dbReference type="AlphaFoldDB" id="A0A834JCQ8"/>
<gene>
    <name evidence="2" type="ORF">HZH68_014301</name>
</gene>
<dbReference type="SUPFAM" id="SSF48726">
    <property type="entry name" value="Immunoglobulin"/>
    <property type="match status" value="1"/>
</dbReference>
<comment type="caution">
    <text evidence="2">The sequence shown here is derived from an EMBL/GenBank/DDBJ whole genome shotgun (WGS) entry which is preliminary data.</text>
</comment>
<name>A0A834JCQ8_VESGE</name>
<dbReference type="InterPro" id="IPR036179">
    <property type="entry name" value="Ig-like_dom_sf"/>
</dbReference>
<evidence type="ECO:0000313" key="3">
    <source>
        <dbReference type="Proteomes" id="UP000617340"/>
    </source>
</evidence>
<dbReference type="Proteomes" id="UP000617340">
    <property type="component" value="Unassembled WGS sequence"/>
</dbReference>
<protein>
    <recommendedName>
        <fullName evidence="4">Immunoglobulin I-set domain-containing protein</fullName>
    </recommendedName>
</protein>
<feature type="compositionally biased region" description="Basic and acidic residues" evidence="1">
    <location>
        <begin position="132"/>
        <end position="151"/>
    </location>
</feature>
<dbReference type="InterPro" id="IPR013783">
    <property type="entry name" value="Ig-like_fold"/>
</dbReference>
<evidence type="ECO:0008006" key="4">
    <source>
        <dbReference type="Google" id="ProtNLM"/>
    </source>
</evidence>
<keyword evidence="3" id="KW-1185">Reference proteome</keyword>
<feature type="region of interest" description="Disordered" evidence="1">
    <location>
        <begin position="61"/>
        <end position="157"/>
    </location>
</feature>
<accession>A0A834JCQ8</accession>
<evidence type="ECO:0000313" key="2">
    <source>
        <dbReference type="EMBL" id="KAF7384689.1"/>
    </source>
</evidence>
<dbReference type="EMBL" id="JACSDZ010000017">
    <property type="protein sequence ID" value="KAF7384689.1"/>
    <property type="molecule type" value="Genomic_DNA"/>
</dbReference>
<sequence>MIISNSKYSMSETKTSAYSVHMKLVIMNLQKQDLGGYKCISKNSIGDAEGNIRLYDMELPKHTKKIGDRRGAEEDTNDSINERDHNLNRIYQGSLREAGSTLDPSAVGREDSASSTSSPTERRRNGHFSKSSKADLKDLREILADVGNKEEDNLEGP</sequence>
<organism evidence="2 3">
    <name type="scientific">Vespula germanica</name>
    <name type="common">German yellow jacket</name>
    <name type="synonym">Paravespula germanica</name>
    <dbReference type="NCBI Taxonomy" id="30212"/>
    <lineage>
        <taxon>Eukaryota</taxon>
        <taxon>Metazoa</taxon>
        <taxon>Ecdysozoa</taxon>
        <taxon>Arthropoda</taxon>
        <taxon>Hexapoda</taxon>
        <taxon>Insecta</taxon>
        <taxon>Pterygota</taxon>
        <taxon>Neoptera</taxon>
        <taxon>Endopterygota</taxon>
        <taxon>Hymenoptera</taxon>
        <taxon>Apocrita</taxon>
        <taxon>Aculeata</taxon>
        <taxon>Vespoidea</taxon>
        <taxon>Vespidae</taxon>
        <taxon>Vespinae</taxon>
        <taxon>Vespula</taxon>
    </lineage>
</organism>
<feature type="compositionally biased region" description="Basic and acidic residues" evidence="1">
    <location>
        <begin position="61"/>
        <end position="73"/>
    </location>
</feature>
<reference evidence="2" key="1">
    <citation type="journal article" date="2020" name="G3 (Bethesda)">
        <title>High-Quality Assemblies for Three Invasive Social Wasps from the &lt;i&gt;Vespula&lt;/i&gt; Genus.</title>
        <authorList>
            <person name="Harrop T.W.R."/>
            <person name="Guhlin J."/>
            <person name="McLaughlin G.M."/>
            <person name="Permina E."/>
            <person name="Stockwell P."/>
            <person name="Gilligan J."/>
            <person name="Le Lec M.F."/>
            <person name="Gruber M.A.M."/>
            <person name="Quinn O."/>
            <person name="Lovegrove M."/>
            <person name="Duncan E.J."/>
            <person name="Remnant E.J."/>
            <person name="Van Eeckhoven J."/>
            <person name="Graham B."/>
            <person name="Knapp R.A."/>
            <person name="Langford K.W."/>
            <person name="Kronenberg Z."/>
            <person name="Press M.O."/>
            <person name="Eacker S.M."/>
            <person name="Wilson-Rankin E.E."/>
            <person name="Purcell J."/>
            <person name="Lester P.J."/>
            <person name="Dearden P.K."/>
        </authorList>
    </citation>
    <scope>NUCLEOTIDE SEQUENCE</scope>
    <source>
        <strain evidence="2">Linc-1</strain>
    </source>
</reference>
<proteinExistence type="predicted"/>
<dbReference type="Gene3D" id="2.60.40.10">
    <property type="entry name" value="Immunoglobulins"/>
    <property type="match status" value="1"/>
</dbReference>